<keyword evidence="7 10" id="KW-0560">Oxidoreductase</keyword>
<dbReference type="Gene3D" id="3.40.50.720">
    <property type="entry name" value="NAD(P)-binding Rossmann-like Domain"/>
    <property type="match status" value="1"/>
</dbReference>
<dbReference type="UniPathway" id="UPA00028">
    <property type="reaction ID" value="UER00004"/>
</dbReference>
<evidence type="ECO:0000259" key="13">
    <source>
        <dbReference type="Pfam" id="PF08546"/>
    </source>
</evidence>
<evidence type="ECO:0000259" key="12">
    <source>
        <dbReference type="Pfam" id="PF02558"/>
    </source>
</evidence>
<keyword evidence="15" id="KW-1185">Reference proteome</keyword>
<keyword evidence="11" id="KW-0812">Transmembrane</keyword>
<evidence type="ECO:0000313" key="14">
    <source>
        <dbReference type="EMBL" id="RJG05406.1"/>
    </source>
</evidence>
<dbReference type="NCBIfam" id="TIGR00745">
    <property type="entry name" value="apbA_panE"/>
    <property type="match status" value="1"/>
</dbReference>
<comment type="catalytic activity">
    <reaction evidence="9 10">
        <text>(R)-pantoate + NADP(+) = 2-dehydropantoate + NADPH + H(+)</text>
        <dbReference type="Rhea" id="RHEA:16233"/>
        <dbReference type="ChEBI" id="CHEBI:11561"/>
        <dbReference type="ChEBI" id="CHEBI:15378"/>
        <dbReference type="ChEBI" id="CHEBI:15980"/>
        <dbReference type="ChEBI" id="CHEBI:57783"/>
        <dbReference type="ChEBI" id="CHEBI:58349"/>
        <dbReference type="EC" id="1.1.1.169"/>
    </reaction>
</comment>
<keyword evidence="5 10" id="KW-0566">Pantothenate biosynthesis</keyword>
<dbReference type="RefSeq" id="WP_119737073.1">
    <property type="nucleotide sequence ID" value="NZ_QYUN01000002.1"/>
</dbReference>
<comment type="function">
    <text evidence="10">Catalyzes the NADPH-dependent reduction of ketopantoate into pantoic acid.</text>
</comment>
<evidence type="ECO:0000256" key="10">
    <source>
        <dbReference type="RuleBase" id="RU362068"/>
    </source>
</evidence>
<dbReference type="GO" id="GO:0015940">
    <property type="term" value="P:pantothenate biosynthetic process"/>
    <property type="evidence" value="ECO:0007669"/>
    <property type="project" value="UniProtKB-UniPathway"/>
</dbReference>
<evidence type="ECO:0000256" key="7">
    <source>
        <dbReference type="ARBA" id="ARBA00023002"/>
    </source>
</evidence>
<comment type="pathway">
    <text evidence="1 10">Cofactor biosynthesis; (R)-pantothenate biosynthesis; (R)-pantoate from 3-methyl-2-oxobutanoate: step 2/2.</text>
</comment>
<dbReference type="EMBL" id="QYUN01000002">
    <property type="protein sequence ID" value="RJG05406.1"/>
    <property type="molecule type" value="Genomic_DNA"/>
</dbReference>
<comment type="similarity">
    <text evidence="2 10">Belongs to the ketopantoate reductase family.</text>
</comment>
<dbReference type="PANTHER" id="PTHR43765:SF2">
    <property type="entry name" value="2-DEHYDROPANTOATE 2-REDUCTASE"/>
    <property type="match status" value="1"/>
</dbReference>
<dbReference type="PANTHER" id="PTHR43765">
    <property type="entry name" value="2-DEHYDROPANTOATE 2-REDUCTASE-RELATED"/>
    <property type="match status" value="1"/>
</dbReference>
<evidence type="ECO:0000256" key="3">
    <source>
        <dbReference type="ARBA" id="ARBA00013014"/>
    </source>
</evidence>
<organism evidence="14 15">
    <name type="scientific">Noviherbaspirillum cavernae</name>
    <dbReference type="NCBI Taxonomy" id="2320862"/>
    <lineage>
        <taxon>Bacteria</taxon>
        <taxon>Pseudomonadati</taxon>
        <taxon>Pseudomonadota</taxon>
        <taxon>Betaproteobacteria</taxon>
        <taxon>Burkholderiales</taxon>
        <taxon>Oxalobacteraceae</taxon>
        <taxon>Noviherbaspirillum</taxon>
    </lineage>
</organism>
<dbReference type="SUPFAM" id="SSF51735">
    <property type="entry name" value="NAD(P)-binding Rossmann-fold domains"/>
    <property type="match status" value="1"/>
</dbReference>
<comment type="caution">
    <text evidence="14">The sequence shown here is derived from an EMBL/GenBank/DDBJ whole genome shotgun (WGS) entry which is preliminary data.</text>
</comment>
<dbReference type="InterPro" id="IPR013328">
    <property type="entry name" value="6PGD_dom2"/>
</dbReference>
<keyword evidence="11" id="KW-0472">Membrane</keyword>
<evidence type="ECO:0000256" key="2">
    <source>
        <dbReference type="ARBA" id="ARBA00007870"/>
    </source>
</evidence>
<sequence length="344" mass="36894">MKIAVFGAGSIGVYIGTSLLAAGGDVLLVGRSRMRERIARHDVLLTDLQGRQMKVHGSQVPYEEDAAAIATADLILVTVKSADTPTAANAIAAHAKPSALVLSLQNGVGNVDVMRARLSDRTVLGGMVPFNVVQMTDGRLHRGTAGELMVEASPAIAPWHALFRAAHLPLMERDDFAAVQWGKLLLNLNNAVNALSGLPLKTELSQRAYRRCLALLIEEALKVLRAAGIRPAKVARVAPHLLPMLMRLPDAMFTRIAASMLRIDPEARSSMWEDLQAGRRTEVNHLNGAVVALAKQAGMDAPFNRRMVELVHAVESRGGEMQGPSLYRALKTGMENGGTATASN</sequence>
<dbReference type="InterPro" id="IPR013752">
    <property type="entry name" value="KPA_reductase"/>
</dbReference>
<gene>
    <name evidence="14" type="ORF">D3870_04655</name>
</gene>
<dbReference type="GO" id="GO:0005737">
    <property type="term" value="C:cytoplasm"/>
    <property type="evidence" value="ECO:0007669"/>
    <property type="project" value="TreeGrafter"/>
</dbReference>
<dbReference type="EC" id="1.1.1.169" evidence="3 10"/>
<dbReference type="Pfam" id="PF08546">
    <property type="entry name" value="ApbA_C"/>
    <property type="match status" value="1"/>
</dbReference>
<proteinExistence type="inferred from homology"/>
<keyword evidence="6 10" id="KW-0521">NADP</keyword>
<keyword evidence="11" id="KW-1133">Transmembrane helix</keyword>
<dbReference type="Pfam" id="PF02558">
    <property type="entry name" value="ApbA"/>
    <property type="match status" value="1"/>
</dbReference>
<evidence type="ECO:0000256" key="5">
    <source>
        <dbReference type="ARBA" id="ARBA00022655"/>
    </source>
</evidence>
<evidence type="ECO:0000256" key="11">
    <source>
        <dbReference type="SAM" id="Phobius"/>
    </source>
</evidence>
<dbReference type="InterPro" id="IPR050838">
    <property type="entry name" value="Ketopantoate_reductase"/>
</dbReference>
<dbReference type="SUPFAM" id="SSF48179">
    <property type="entry name" value="6-phosphogluconate dehydrogenase C-terminal domain-like"/>
    <property type="match status" value="1"/>
</dbReference>
<evidence type="ECO:0000256" key="8">
    <source>
        <dbReference type="ARBA" id="ARBA00032024"/>
    </source>
</evidence>
<dbReference type="NCBIfam" id="NF006083">
    <property type="entry name" value="PRK08229.1"/>
    <property type="match status" value="1"/>
</dbReference>
<dbReference type="AlphaFoldDB" id="A0A418WYW5"/>
<evidence type="ECO:0000256" key="1">
    <source>
        <dbReference type="ARBA" id="ARBA00004994"/>
    </source>
</evidence>
<protein>
    <recommendedName>
        <fullName evidence="4 10">2-dehydropantoate 2-reductase</fullName>
        <ecNumber evidence="3 10">1.1.1.169</ecNumber>
    </recommendedName>
    <alternativeName>
        <fullName evidence="8 10">Ketopantoate reductase</fullName>
    </alternativeName>
</protein>
<accession>A0A418WYW5</accession>
<feature type="domain" description="Ketopantoate reductase C-terminal" evidence="13">
    <location>
        <begin position="175"/>
        <end position="315"/>
    </location>
</feature>
<dbReference type="InterPro" id="IPR036291">
    <property type="entry name" value="NAD(P)-bd_dom_sf"/>
</dbReference>
<evidence type="ECO:0000256" key="4">
    <source>
        <dbReference type="ARBA" id="ARBA00019465"/>
    </source>
</evidence>
<dbReference type="Gene3D" id="1.10.1040.10">
    <property type="entry name" value="N-(1-d-carboxylethyl)-l-norvaline Dehydrogenase, domain 2"/>
    <property type="match status" value="1"/>
</dbReference>
<name>A0A418WYW5_9BURK</name>
<dbReference type="InterPro" id="IPR013332">
    <property type="entry name" value="KPR_N"/>
</dbReference>
<dbReference type="OrthoDB" id="8555723at2"/>
<dbReference type="GO" id="GO:0050661">
    <property type="term" value="F:NADP binding"/>
    <property type="evidence" value="ECO:0007669"/>
    <property type="project" value="TreeGrafter"/>
</dbReference>
<feature type="domain" description="Ketopantoate reductase N-terminal" evidence="12">
    <location>
        <begin position="3"/>
        <end position="150"/>
    </location>
</feature>
<dbReference type="InterPro" id="IPR008927">
    <property type="entry name" value="6-PGluconate_DH-like_C_sf"/>
</dbReference>
<dbReference type="GO" id="GO:0008677">
    <property type="term" value="F:2-dehydropantoate 2-reductase activity"/>
    <property type="evidence" value="ECO:0007669"/>
    <property type="project" value="UniProtKB-EC"/>
</dbReference>
<dbReference type="InterPro" id="IPR003710">
    <property type="entry name" value="ApbA"/>
</dbReference>
<reference evidence="14 15" key="1">
    <citation type="submission" date="2018-09" db="EMBL/GenBank/DDBJ databases">
        <authorList>
            <person name="Zhu H."/>
        </authorList>
    </citation>
    <scope>NUCLEOTIDE SEQUENCE [LARGE SCALE GENOMIC DNA]</scope>
    <source>
        <strain evidence="14 15">K2R10-39</strain>
    </source>
</reference>
<evidence type="ECO:0000256" key="9">
    <source>
        <dbReference type="ARBA" id="ARBA00048793"/>
    </source>
</evidence>
<feature type="transmembrane region" description="Helical" evidence="11">
    <location>
        <begin position="6"/>
        <end position="30"/>
    </location>
</feature>
<evidence type="ECO:0000313" key="15">
    <source>
        <dbReference type="Proteomes" id="UP000285190"/>
    </source>
</evidence>
<dbReference type="Proteomes" id="UP000285190">
    <property type="component" value="Unassembled WGS sequence"/>
</dbReference>
<evidence type="ECO:0000256" key="6">
    <source>
        <dbReference type="ARBA" id="ARBA00022857"/>
    </source>
</evidence>